<evidence type="ECO:0000259" key="5">
    <source>
        <dbReference type="PROSITE" id="PS50111"/>
    </source>
</evidence>
<dbReference type="InterPro" id="IPR025991">
    <property type="entry name" value="Chemoreceptor_zinc-bind_dom"/>
</dbReference>
<dbReference type="PANTHER" id="PTHR32089:SF112">
    <property type="entry name" value="LYSOZYME-LIKE PROTEIN-RELATED"/>
    <property type="match status" value="1"/>
</dbReference>
<dbReference type="InterPro" id="IPR004090">
    <property type="entry name" value="Chemotax_Me-accpt_rcpt"/>
</dbReference>
<dbReference type="PROSITE" id="PS50111">
    <property type="entry name" value="CHEMOTAXIS_TRANSDUC_2"/>
    <property type="match status" value="1"/>
</dbReference>
<name>A0A248LKS0_9NEIS</name>
<dbReference type="Pfam" id="PF13682">
    <property type="entry name" value="CZB"/>
    <property type="match status" value="1"/>
</dbReference>
<comment type="similarity">
    <text evidence="2">Belongs to the methyl-accepting chemotaxis (MCP) protein family.</text>
</comment>
<evidence type="ECO:0000256" key="4">
    <source>
        <dbReference type="SAM" id="Coils"/>
    </source>
</evidence>
<evidence type="ECO:0000256" key="1">
    <source>
        <dbReference type="ARBA" id="ARBA00023224"/>
    </source>
</evidence>
<dbReference type="AlphaFoldDB" id="A0A248LKS0"/>
<sequence length="377" mass="41680">MFVLNRTHRHAVDHLSTKLSELERSHLQLEQELSSVRTHAHDLECEQRRHDAERADWQMIYASLATFGQTLASTQSSLAAVTATVHAFRQEMIEDTRQRGDRRNIADRLRNSLTELSGMSRHTASQVQSLDEHARRIDGIVGLIKDIADQTNLLALNAAIEAARAGEHGRGFAVVADEVRKLAERTSQATTEISGLIGTIQNNTSEACSRIGSLAQHTDELGENMLGSLDVMLHQTQRMETLIAVMSLRVFVELAKIDHLAFKFEVYKTFLGVSDKEPSAFSSHQTCRLGNWYYQGDGAQCCASLKGYTTMERPHSEVHRHGKQAVEALRAGQLTHGVDALQLMESASQDVIACLESIAQDGEANPAALYALMHGNS</sequence>
<dbReference type="Gene3D" id="1.10.287.950">
    <property type="entry name" value="Methyl-accepting chemotaxis protein"/>
    <property type="match status" value="1"/>
</dbReference>
<dbReference type="OMA" id="FGRWYYG"/>
<dbReference type="PRINTS" id="PR00260">
    <property type="entry name" value="CHEMTRNSDUCR"/>
</dbReference>
<protein>
    <submittedName>
        <fullName evidence="6">Chemotaxis protein</fullName>
    </submittedName>
</protein>
<evidence type="ECO:0000313" key="6">
    <source>
        <dbReference type="EMBL" id="ASJ25357.1"/>
    </source>
</evidence>
<keyword evidence="4" id="KW-0175">Coiled coil</keyword>
<feature type="domain" description="Methyl-accepting transducer" evidence="5">
    <location>
        <begin position="69"/>
        <end position="207"/>
    </location>
</feature>
<feature type="coiled-coil region" evidence="4">
    <location>
        <begin position="12"/>
        <end position="39"/>
    </location>
</feature>
<dbReference type="GO" id="GO:0016020">
    <property type="term" value="C:membrane"/>
    <property type="evidence" value="ECO:0007669"/>
    <property type="project" value="InterPro"/>
</dbReference>
<dbReference type="InterPro" id="IPR004089">
    <property type="entry name" value="MCPsignal_dom"/>
</dbReference>
<dbReference type="GO" id="GO:0006935">
    <property type="term" value="P:chemotaxis"/>
    <property type="evidence" value="ECO:0007669"/>
    <property type="project" value="InterPro"/>
</dbReference>
<evidence type="ECO:0000256" key="3">
    <source>
        <dbReference type="PROSITE-ProRule" id="PRU00284"/>
    </source>
</evidence>
<dbReference type="GO" id="GO:0004888">
    <property type="term" value="F:transmembrane signaling receptor activity"/>
    <property type="evidence" value="ECO:0007669"/>
    <property type="project" value="InterPro"/>
</dbReference>
<reference evidence="7" key="1">
    <citation type="submission" date="2017-06" db="EMBL/GenBank/DDBJ databases">
        <title>Whole genome sequence of Laribacter hongkongensis LHGZ1.</title>
        <authorList>
            <person name="Chen D."/>
            <person name="Wu H."/>
            <person name="Chen J."/>
        </authorList>
    </citation>
    <scope>NUCLEOTIDE SEQUENCE [LARGE SCALE GENOMIC DNA]</scope>
    <source>
        <strain evidence="7">LHGZ1</strain>
    </source>
</reference>
<gene>
    <name evidence="6" type="ORF">LHGZ1_2526</name>
</gene>
<dbReference type="OrthoDB" id="9808588at2"/>
<dbReference type="SMART" id="SM00283">
    <property type="entry name" value="MA"/>
    <property type="match status" value="1"/>
</dbReference>
<dbReference type="EMBL" id="CP022115">
    <property type="protein sequence ID" value="ASJ25357.1"/>
    <property type="molecule type" value="Genomic_DNA"/>
</dbReference>
<dbReference type="SUPFAM" id="SSF58104">
    <property type="entry name" value="Methyl-accepting chemotaxis protein (MCP) signaling domain"/>
    <property type="match status" value="1"/>
</dbReference>
<dbReference type="Proteomes" id="UP000197424">
    <property type="component" value="Chromosome"/>
</dbReference>
<evidence type="ECO:0000313" key="7">
    <source>
        <dbReference type="Proteomes" id="UP000197424"/>
    </source>
</evidence>
<dbReference type="Pfam" id="PF00015">
    <property type="entry name" value="MCPsignal"/>
    <property type="match status" value="1"/>
</dbReference>
<proteinExistence type="inferred from homology"/>
<keyword evidence="1 3" id="KW-0807">Transducer</keyword>
<dbReference type="Gene3D" id="1.20.120.30">
    <property type="entry name" value="Aspartate receptor, ligand-binding domain"/>
    <property type="match status" value="1"/>
</dbReference>
<accession>A0A248LKS0</accession>
<evidence type="ECO:0000256" key="2">
    <source>
        <dbReference type="ARBA" id="ARBA00029447"/>
    </source>
</evidence>
<dbReference type="PANTHER" id="PTHR32089">
    <property type="entry name" value="METHYL-ACCEPTING CHEMOTAXIS PROTEIN MCPB"/>
    <property type="match status" value="1"/>
</dbReference>
<dbReference type="GO" id="GO:0007165">
    <property type="term" value="P:signal transduction"/>
    <property type="evidence" value="ECO:0007669"/>
    <property type="project" value="UniProtKB-KW"/>
</dbReference>
<organism evidence="6 7">
    <name type="scientific">Laribacter hongkongensis</name>
    <dbReference type="NCBI Taxonomy" id="168471"/>
    <lineage>
        <taxon>Bacteria</taxon>
        <taxon>Pseudomonadati</taxon>
        <taxon>Pseudomonadota</taxon>
        <taxon>Betaproteobacteria</taxon>
        <taxon>Neisseriales</taxon>
        <taxon>Aquaspirillaceae</taxon>
        <taxon>Laribacter</taxon>
    </lineage>
</organism>